<proteinExistence type="predicted"/>
<feature type="region of interest" description="Disordered" evidence="1">
    <location>
        <begin position="137"/>
        <end position="158"/>
    </location>
</feature>
<evidence type="ECO:0000313" key="4">
    <source>
        <dbReference type="Proteomes" id="UP001437256"/>
    </source>
</evidence>
<feature type="region of interest" description="Disordered" evidence="1">
    <location>
        <begin position="56"/>
        <end position="79"/>
    </location>
</feature>
<dbReference type="InterPro" id="IPR039251">
    <property type="entry name" value="OXLD1"/>
</dbReference>
<protein>
    <recommendedName>
        <fullName evidence="2">Oxidoreductase-like domain-containing protein</fullName>
    </recommendedName>
</protein>
<comment type="caution">
    <text evidence="3">The sequence shown here is derived from an EMBL/GenBank/DDBJ whole genome shotgun (WGS) entry which is preliminary data.</text>
</comment>
<accession>A0ABR2ZUM3</accession>
<dbReference type="Pfam" id="PF09791">
    <property type="entry name" value="Oxidored-like"/>
    <property type="match status" value="1"/>
</dbReference>
<organism evidence="3 4">
    <name type="scientific">Marasmius tenuissimus</name>
    <dbReference type="NCBI Taxonomy" id="585030"/>
    <lineage>
        <taxon>Eukaryota</taxon>
        <taxon>Fungi</taxon>
        <taxon>Dikarya</taxon>
        <taxon>Basidiomycota</taxon>
        <taxon>Agaricomycotina</taxon>
        <taxon>Agaricomycetes</taxon>
        <taxon>Agaricomycetidae</taxon>
        <taxon>Agaricales</taxon>
        <taxon>Marasmiineae</taxon>
        <taxon>Marasmiaceae</taxon>
        <taxon>Marasmius</taxon>
    </lineage>
</organism>
<dbReference type="InterPro" id="IPR019180">
    <property type="entry name" value="Oxidoreductase-like_N"/>
</dbReference>
<dbReference type="Proteomes" id="UP001437256">
    <property type="component" value="Unassembled WGS sequence"/>
</dbReference>
<dbReference type="EMBL" id="JBBXMP010000048">
    <property type="protein sequence ID" value="KAL0065387.1"/>
    <property type="molecule type" value="Genomic_DNA"/>
</dbReference>
<sequence>MALHTLIKPILLRNGIRRQSTAATRQKIRNPKRGGQNLSSRHARLELSLRGRTALESQKEEFERTTTSGPSLARATGGGGAQTFRGIVVPVKPREPASDECCMSGCAVCVYDLYEESLTAYKDSVAKVKGTLTSMGVPENDWPSSLTEGGNSIPRRKDVTLSAFEEMERRLEAKRKGAAEGSPPSS</sequence>
<reference evidence="3 4" key="1">
    <citation type="submission" date="2024-05" db="EMBL/GenBank/DDBJ databases">
        <title>A draft genome resource for the thread blight pathogen Marasmius tenuissimus strain MS-2.</title>
        <authorList>
            <person name="Yulfo-Soto G.E."/>
            <person name="Baruah I.K."/>
            <person name="Amoako-Attah I."/>
            <person name="Bukari Y."/>
            <person name="Meinhardt L.W."/>
            <person name="Bailey B.A."/>
            <person name="Cohen S.P."/>
        </authorList>
    </citation>
    <scope>NUCLEOTIDE SEQUENCE [LARGE SCALE GENOMIC DNA]</scope>
    <source>
        <strain evidence="3 4">MS-2</strain>
    </source>
</reference>
<evidence type="ECO:0000259" key="2">
    <source>
        <dbReference type="Pfam" id="PF09791"/>
    </source>
</evidence>
<dbReference type="PANTHER" id="PTHR21193:SF3">
    <property type="entry name" value="OXIDOREDUCTASE-LIKE DOMAIN-CONTAINING PROTEIN 1"/>
    <property type="match status" value="1"/>
</dbReference>
<dbReference type="PANTHER" id="PTHR21193">
    <property type="entry name" value="OXIDOREDUCTASE-LIKE DOMAIN-CONTAINING PROTEIN 1"/>
    <property type="match status" value="1"/>
</dbReference>
<name>A0ABR2ZUM3_9AGAR</name>
<evidence type="ECO:0000256" key="1">
    <source>
        <dbReference type="SAM" id="MobiDB-lite"/>
    </source>
</evidence>
<feature type="region of interest" description="Disordered" evidence="1">
    <location>
        <begin position="21"/>
        <end position="40"/>
    </location>
</feature>
<evidence type="ECO:0000313" key="3">
    <source>
        <dbReference type="EMBL" id="KAL0065387.1"/>
    </source>
</evidence>
<gene>
    <name evidence="3" type="ORF">AAF712_007593</name>
</gene>
<feature type="domain" description="Oxidoreductase-like" evidence="2">
    <location>
        <begin position="83"/>
        <end position="128"/>
    </location>
</feature>
<keyword evidence="4" id="KW-1185">Reference proteome</keyword>